<organism evidence="1 2">
    <name type="scientific">Peronosclerospora sorghi</name>
    <dbReference type="NCBI Taxonomy" id="230839"/>
    <lineage>
        <taxon>Eukaryota</taxon>
        <taxon>Sar</taxon>
        <taxon>Stramenopiles</taxon>
        <taxon>Oomycota</taxon>
        <taxon>Peronosporomycetes</taxon>
        <taxon>Peronosporales</taxon>
        <taxon>Peronosporaceae</taxon>
        <taxon>Peronosclerospora</taxon>
    </lineage>
</organism>
<reference evidence="1 2" key="1">
    <citation type="journal article" date="2022" name="bioRxiv">
        <title>The genome of the oomycete Peronosclerospora sorghi, a cosmopolitan pathogen of maize and sorghum, is inflated with dispersed pseudogenes.</title>
        <authorList>
            <person name="Fletcher K."/>
            <person name="Martin F."/>
            <person name="Isakeit T."/>
            <person name="Cavanaugh K."/>
            <person name="Magill C."/>
            <person name="Michelmore R."/>
        </authorList>
    </citation>
    <scope>NUCLEOTIDE SEQUENCE [LARGE SCALE GENOMIC DNA]</scope>
    <source>
        <strain evidence="1">P6</strain>
    </source>
</reference>
<gene>
    <name evidence="1" type="ORF">PsorP6_008383</name>
</gene>
<accession>A0ACC0WAH3</accession>
<sequence>MTTSSTVAALSSRPPQELPLAREHRLDAPARRTLPKITGRKLRMPRKFVVTDVPDDELDLLKPSGSHGALSEPTETNRDEDTEDNSNKSEDSVPSNSFIRKGKTQVRGRFTITDLSPESPKKMPSKVEDLSSSMGLAPSRAFEIPRRSTRRLVSRKPFQSAGDVRSSLGLKNSTFSQPLQQQEMPRFASFQLPGASSPPSGSMDASISPRPMSYQLSHCTNPTHSTFDNHVELLEKETVEMKNVLEKMVATNAQWIEALSSAGLMHARMNLGSNSEPVSPVEPPLECQLHEMQKAYTELQSKYDAVCQKNERMEIENAMLEIRLQQQVNRSTMLRSQLDKLTQYTEKLIGESSEPTLHDYNSDLTSIFGEQSEVNSPTAEDTTSGGEYGFNCDIDKSHRHRRRSLDEEFLSDSSTDKDVDSKSSSPSPYERESDDHGQLCDMDLTTSDLSSSVERDSPAALDLLLDDQVNQLRESLRSKDDAIADERESVIESLDSMAVCPSLTNFELTGHDEHDKSNHTSHCFSLANKLNAGAFLKPCTSMISLNYSTVSSTSSLAGYGLHLASIAQPKSSSYANLAATSLFGPHLEPCPNHSKQQHNSGDHAAVYNVLSPENLRFHDCQSLLEASEDRSSQRSSSQGGLPFTSSKAPAGADEVPRLAESTGNLFQRFVRRR</sequence>
<proteinExistence type="predicted"/>
<comment type="caution">
    <text evidence="1">The sequence shown here is derived from an EMBL/GenBank/DDBJ whole genome shotgun (WGS) entry which is preliminary data.</text>
</comment>
<dbReference type="Proteomes" id="UP001163321">
    <property type="component" value="Chromosome 3"/>
</dbReference>
<evidence type="ECO:0000313" key="2">
    <source>
        <dbReference type="Proteomes" id="UP001163321"/>
    </source>
</evidence>
<evidence type="ECO:0000313" key="1">
    <source>
        <dbReference type="EMBL" id="KAI9915417.1"/>
    </source>
</evidence>
<keyword evidence="2" id="KW-1185">Reference proteome</keyword>
<name>A0ACC0WAH3_9STRA</name>
<dbReference type="EMBL" id="CM047582">
    <property type="protein sequence ID" value="KAI9915417.1"/>
    <property type="molecule type" value="Genomic_DNA"/>
</dbReference>
<protein>
    <submittedName>
        <fullName evidence="1">Uncharacterized protein</fullName>
    </submittedName>
</protein>